<dbReference type="PROSITE" id="PS50198">
    <property type="entry name" value="PPIC_PPIASE_2"/>
    <property type="match status" value="1"/>
</dbReference>
<evidence type="ECO:0000256" key="4">
    <source>
        <dbReference type="ARBA" id="ARBA00023110"/>
    </source>
</evidence>
<comment type="caution">
    <text evidence="9">The sequence shown here is derived from an EMBL/GenBank/DDBJ whole genome shotgun (WGS) entry which is preliminary data.</text>
</comment>
<evidence type="ECO:0000256" key="5">
    <source>
        <dbReference type="ARBA" id="ARBA00023235"/>
    </source>
</evidence>
<evidence type="ECO:0000256" key="2">
    <source>
        <dbReference type="ARBA" id="ARBA00013194"/>
    </source>
</evidence>
<dbReference type="InterPro" id="IPR046357">
    <property type="entry name" value="PPIase_dom_sf"/>
</dbReference>
<proteinExistence type="predicted"/>
<evidence type="ECO:0000313" key="10">
    <source>
        <dbReference type="Proteomes" id="UP000294743"/>
    </source>
</evidence>
<dbReference type="Proteomes" id="UP000294743">
    <property type="component" value="Unassembled WGS sequence"/>
</dbReference>
<dbReference type="EC" id="5.2.1.8" evidence="2"/>
<evidence type="ECO:0000256" key="7">
    <source>
        <dbReference type="SAM" id="Phobius"/>
    </source>
</evidence>
<evidence type="ECO:0000256" key="6">
    <source>
        <dbReference type="PROSITE-ProRule" id="PRU00278"/>
    </source>
</evidence>
<keyword evidence="7" id="KW-0812">Transmembrane</keyword>
<gene>
    <name evidence="9" type="ORF">EDD63_1476</name>
</gene>
<comment type="catalytic activity">
    <reaction evidence="1">
        <text>[protein]-peptidylproline (omega=180) = [protein]-peptidylproline (omega=0)</text>
        <dbReference type="Rhea" id="RHEA:16237"/>
        <dbReference type="Rhea" id="RHEA-COMP:10747"/>
        <dbReference type="Rhea" id="RHEA-COMP:10748"/>
        <dbReference type="ChEBI" id="CHEBI:83833"/>
        <dbReference type="ChEBI" id="CHEBI:83834"/>
        <dbReference type="EC" id="5.2.1.8"/>
    </reaction>
</comment>
<dbReference type="PANTHER" id="PTHR47245:SF1">
    <property type="entry name" value="FOLDASE PROTEIN PRSA"/>
    <property type="match status" value="1"/>
</dbReference>
<accession>A0A4R7Z8U6</accession>
<feature type="domain" description="PpiC" evidence="8">
    <location>
        <begin position="177"/>
        <end position="277"/>
    </location>
</feature>
<evidence type="ECO:0000259" key="8">
    <source>
        <dbReference type="PROSITE" id="PS50198"/>
    </source>
</evidence>
<name>A0A4R7Z8U6_9FIRM</name>
<dbReference type="PANTHER" id="PTHR47245">
    <property type="entry name" value="PEPTIDYLPROLYL ISOMERASE"/>
    <property type="match status" value="1"/>
</dbReference>
<dbReference type="InterPro" id="IPR000297">
    <property type="entry name" value="PPIase_PpiC"/>
</dbReference>
<evidence type="ECO:0000256" key="3">
    <source>
        <dbReference type="ARBA" id="ARBA00022729"/>
    </source>
</evidence>
<sequence>MNIETIKDILKKFWFVILVGTILVAFAIYFAWDTNKDTIGAKSADGKDVIFSLANKNYTADEYYDELFSITGSDSETPSGVILAYTMLEREVVSQSVKATDEMKKTAEENFEAAEASFKSTQGKNYESYMDTELQKLGYSGVEDFEDYFLDIEKAKKMMNDYVKDNPELFDKIYEEKSPRVISHILVKVEKDKDVTAEQQAKMDKIDELLKDEDFGKIAKEYSEDTNSAVNNGSLGIQTSDSSLVSEFKDAAWKLKDGEVSGWVRTEHGYHKIKIDTTKKDKMLKDYTDAVVTAVQEANPNLRKKVVWEKAEKLSVEIKDKDLKAQLLTYMGVETEKE</sequence>
<feature type="transmembrane region" description="Helical" evidence="7">
    <location>
        <begin position="12"/>
        <end position="32"/>
    </location>
</feature>
<dbReference type="SUPFAM" id="SSF54534">
    <property type="entry name" value="FKBP-like"/>
    <property type="match status" value="1"/>
</dbReference>
<dbReference type="GO" id="GO:0003755">
    <property type="term" value="F:peptidyl-prolyl cis-trans isomerase activity"/>
    <property type="evidence" value="ECO:0007669"/>
    <property type="project" value="UniProtKB-KW"/>
</dbReference>
<dbReference type="AlphaFoldDB" id="A0A4R7Z8U6"/>
<dbReference type="RefSeq" id="WP_166667615.1">
    <property type="nucleotide sequence ID" value="NZ_SODD01000047.1"/>
</dbReference>
<dbReference type="EMBL" id="SODD01000047">
    <property type="protein sequence ID" value="TDW13146.1"/>
    <property type="molecule type" value="Genomic_DNA"/>
</dbReference>
<dbReference type="InterPro" id="IPR050245">
    <property type="entry name" value="PrsA_foldase"/>
</dbReference>
<keyword evidence="4 6" id="KW-0697">Rotamase</keyword>
<protein>
    <recommendedName>
        <fullName evidence="2">peptidylprolyl isomerase</fullName>
        <ecNumber evidence="2">5.2.1.8</ecNumber>
    </recommendedName>
</protein>
<keyword evidence="3" id="KW-0732">Signal</keyword>
<organism evidence="9 10">
    <name type="scientific">Breznakia blatticola</name>
    <dbReference type="NCBI Taxonomy" id="1754012"/>
    <lineage>
        <taxon>Bacteria</taxon>
        <taxon>Bacillati</taxon>
        <taxon>Bacillota</taxon>
        <taxon>Erysipelotrichia</taxon>
        <taxon>Erysipelotrichales</taxon>
        <taxon>Erysipelotrichaceae</taxon>
        <taxon>Breznakia</taxon>
    </lineage>
</organism>
<keyword evidence="7" id="KW-0472">Membrane</keyword>
<keyword evidence="5 6" id="KW-0413">Isomerase</keyword>
<reference evidence="9 10" key="1">
    <citation type="submission" date="2019-03" db="EMBL/GenBank/DDBJ databases">
        <title>Genomic Encyclopedia of Type Strains, Phase IV (KMG-IV): sequencing the most valuable type-strain genomes for metagenomic binning, comparative biology and taxonomic classification.</title>
        <authorList>
            <person name="Goeker M."/>
        </authorList>
    </citation>
    <scope>NUCLEOTIDE SEQUENCE [LARGE SCALE GENOMIC DNA]</scope>
    <source>
        <strain evidence="9 10">DSM 28867</strain>
    </source>
</reference>
<keyword evidence="7" id="KW-1133">Transmembrane helix</keyword>
<evidence type="ECO:0000313" key="9">
    <source>
        <dbReference type="EMBL" id="TDW13146.1"/>
    </source>
</evidence>
<evidence type="ECO:0000256" key="1">
    <source>
        <dbReference type="ARBA" id="ARBA00000971"/>
    </source>
</evidence>
<keyword evidence="10" id="KW-1185">Reference proteome</keyword>
<dbReference type="Gene3D" id="3.10.50.40">
    <property type="match status" value="1"/>
</dbReference>
<dbReference type="Pfam" id="PF00639">
    <property type="entry name" value="Rotamase"/>
    <property type="match status" value="1"/>
</dbReference>